<accession>A0A926NDQ3</accession>
<keyword evidence="3" id="KW-1185">Reference proteome</keyword>
<feature type="transmembrane region" description="Helical" evidence="1">
    <location>
        <begin position="6"/>
        <end position="28"/>
    </location>
</feature>
<keyword evidence="1" id="KW-0472">Membrane</keyword>
<protein>
    <submittedName>
        <fullName evidence="2">Uncharacterized protein</fullName>
    </submittedName>
</protein>
<dbReference type="AlphaFoldDB" id="A0A926NDQ3"/>
<proteinExistence type="predicted"/>
<evidence type="ECO:0000256" key="1">
    <source>
        <dbReference type="SAM" id="Phobius"/>
    </source>
</evidence>
<comment type="caution">
    <text evidence="2">The sequence shown here is derived from an EMBL/GenBank/DDBJ whole genome shotgun (WGS) entry which is preliminary data.</text>
</comment>
<organism evidence="2 3">
    <name type="scientific">Metabacillus arenae</name>
    <dbReference type="NCBI Taxonomy" id="2771434"/>
    <lineage>
        <taxon>Bacteria</taxon>
        <taxon>Bacillati</taxon>
        <taxon>Bacillota</taxon>
        <taxon>Bacilli</taxon>
        <taxon>Bacillales</taxon>
        <taxon>Bacillaceae</taxon>
        <taxon>Metabacillus</taxon>
    </lineage>
</organism>
<keyword evidence="1" id="KW-1133">Transmembrane helix</keyword>
<keyword evidence="1" id="KW-0812">Transmembrane</keyword>
<dbReference type="RefSeq" id="WP_191156433.1">
    <property type="nucleotide sequence ID" value="NZ_JACXAI010000004.1"/>
</dbReference>
<dbReference type="Proteomes" id="UP000626844">
    <property type="component" value="Unassembled WGS sequence"/>
</dbReference>
<evidence type="ECO:0000313" key="3">
    <source>
        <dbReference type="Proteomes" id="UP000626844"/>
    </source>
</evidence>
<name>A0A926NDQ3_9BACI</name>
<dbReference type="EMBL" id="JACXAI010000004">
    <property type="protein sequence ID" value="MBD1379614.1"/>
    <property type="molecule type" value="Genomic_DNA"/>
</dbReference>
<reference evidence="2" key="1">
    <citation type="submission" date="2020-09" db="EMBL/GenBank/DDBJ databases">
        <title>A novel bacterium of genus Bacillus, isolated from South China Sea.</title>
        <authorList>
            <person name="Huang H."/>
            <person name="Mo K."/>
            <person name="Hu Y."/>
        </authorList>
    </citation>
    <scope>NUCLEOTIDE SEQUENCE</scope>
    <source>
        <strain evidence="2">IB182487</strain>
    </source>
</reference>
<sequence>MMILGWWLVTFVLSLFLIFAIVFIIYALKSGVNTEDAVRIDPIPDDSKKQP</sequence>
<evidence type="ECO:0000313" key="2">
    <source>
        <dbReference type="EMBL" id="MBD1379614.1"/>
    </source>
</evidence>
<gene>
    <name evidence="2" type="ORF">IC621_05170</name>
</gene>